<organism evidence="19 20">
    <name type="scientific">Effrenium voratum</name>
    <dbReference type="NCBI Taxonomy" id="2562239"/>
    <lineage>
        <taxon>Eukaryota</taxon>
        <taxon>Sar</taxon>
        <taxon>Alveolata</taxon>
        <taxon>Dinophyceae</taxon>
        <taxon>Suessiales</taxon>
        <taxon>Symbiodiniaceae</taxon>
        <taxon>Effrenium</taxon>
    </lineage>
</organism>
<dbReference type="FunFam" id="3.30.200.20:FF:000315">
    <property type="entry name" value="Calcium-dependent protein kinase 3"/>
    <property type="match status" value="1"/>
</dbReference>
<evidence type="ECO:0000256" key="1">
    <source>
        <dbReference type="ARBA" id="ARBA00001946"/>
    </source>
</evidence>
<comment type="similarity">
    <text evidence="12">Belongs to the protein kinase superfamily. Ser/Thr protein kinase family. CDPK subfamily.</text>
</comment>
<dbReference type="CDD" id="cd05117">
    <property type="entry name" value="STKc_CAMK"/>
    <property type="match status" value="1"/>
</dbReference>
<dbReference type="AlphaFoldDB" id="A0AA36ILN6"/>
<keyword evidence="10" id="KW-0106">Calcium</keyword>
<evidence type="ECO:0000256" key="8">
    <source>
        <dbReference type="ARBA" id="ARBA00022741"/>
    </source>
</evidence>
<evidence type="ECO:0000256" key="6">
    <source>
        <dbReference type="ARBA" id="ARBA00022723"/>
    </source>
</evidence>
<dbReference type="EC" id="2.7.11.1" evidence="3"/>
<evidence type="ECO:0000256" key="11">
    <source>
        <dbReference type="ARBA" id="ARBA00022840"/>
    </source>
</evidence>
<dbReference type="Gene3D" id="1.10.510.10">
    <property type="entry name" value="Transferase(Phosphotransferase) domain 1"/>
    <property type="match status" value="1"/>
</dbReference>
<dbReference type="PANTHER" id="PTHR24349">
    <property type="entry name" value="SERINE/THREONINE-PROTEIN KINASE"/>
    <property type="match status" value="1"/>
</dbReference>
<proteinExistence type="inferred from homology"/>
<keyword evidence="5" id="KW-0808">Transferase</keyword>
<dbReference type="InterPro" id="IPR017441">
    <property type="entry name" value="Protein_kinase_ATP_BS"/>
</dbReference>
<sequence>MGSGSSVPIKMPTDGAHLHAFSSLNNGKLDDFYQVETTKLGEGAYGSVWKAVHKSTNALRAIKAIDRRKITDGERFETEVDIQCALDHPNIVQLYEVFVDAMKVYLVMELCNGGQLFDRIMEEAEKNGGNAFDERGAATYMQQILGAMSYLHKNDFVHRDVKPENLLLQSRDPDAPVKVIDFGCAREYKVGSGRTMRKIPTKVTPYYVAPEILQERYDEKCDVWGCGVICYILLCGYPPFFGETDGDILQMVKKGAFTFPSQDWDGTSPEAKECISQMLTLNATNRPSAAKMLEHRWLDKNAEAPKGKPPNDLCGNLKKFNEGSRMKKVALTLIAQQLKNEDLEQLRSAFLVLDKNKDGTLSIEEIQKGMADSALEIPPDLIEIMKNLDGSGRIDYTEFIAATLSQKQYLQKEVLWSAFRVFDKDGTGKITKQELGAILKEQADGEAIRDMVSEVDLGGDGEISFDEFVTLMEKGVVLK</sequence>
<reference evidence="19" key="1">
    <citation type="submission" date="2023-08" db="EMBL/GenBank/DDBJ databases">
        <authorList>
            <person name="Chen Y."/>
            <person name="Shah S."/>
            <person name="Dougan E. K."/>
            <person name="Thang M."/>
            <person name="Chan C."/>
        </authorList>
    </citation>
    <scope>NUCLEOTIDE SEQUENCE</scope>
</reference>
<feature type="binding site" evidence="15">
    <location>
        <position position="63"/>
    </location>
    <ligand>
        <name>ATP</name>
        <dbReference type="ChEBI" id="CHEBI:30616"/>
    </ligand>
</feature>
<evidence type="ECO:0000256" key="2">
    <source>
        <dbReference type="ARBA" id="ARBA00011245"/>
    </source>
</evidence>
<dbReference type="InterPro" id="IPR002048">
    <property type="entry name" value="EF_hand_dom"/>
</dbReference>
<evidence type="ECO:0000256" key="4">
    <source>
        <dbReference type="ARBA" id="ARBA00022527"/>
    </source>
</evidence>
<keyword evidence="4 16" id="KW-0723">Serine/threonine-protein kinase</keyword>
<keyword evidence="9" id="KW-0418">Kinase</keyword>
<evidence type="ECO:0000313" key="19">
    <source>
        <dbReference type="EMBL" id="CAJ1389713.1"/>
    </source>
</evidence>
<evidence type="ECO:0000256" key="10">
    <source>
        <dbReference type="ARBA" id="ARBA00022837"/>
    </source>
</evidence>
<keyword evidence="6" id="KW-0479">Metal-binding</keyword>
<evidence type="ECO:0000256" key="12">
    <source>
        <dbReference type="ARBA" id="ARBA00024334"/>
    </source>
</evidence>
<gene>
    <name evidence="19" type="ORF">EVOR1521_LOCUS15275</name>
</gene>
<dbReference type="InterPro" id="IPR000719">
    <property type="entry name" value="Prot_kinase_dom"/>
</dbReference>
<dbReference type="SUPFAM" id="SSF56112">
    <property type="entry name" value="Protein kinase-like (PK-like)"/>
    <property type="match status" value="1"/>
</dbReference>
<evidence type="ECO:0000313" key="20">
    <source>
        <dbReference type="Proteomes" id="UP001178507"/>
    </source>
</evidence>
<evidence type="ECO:0000256" key="14">
    <source>
        <dbReference type="ARBA" id="ARBA00048679"/>
    </source>
</evidence>
<feature type="domain" description="EF-hand" evidence="18">
    <location>
        <begin position="410"/>
        <end position="445"/>
    </location>
</feature>
<accession>A0AA36ILN6</accession>
<dbReference type="InterPro" id="IPR011009">
    <property type="entry name" value="Kinase-like_dom_sf"/>
</dbReference>
<keyword evidence="7" id="KW-0677">Repeat</keyword>
<comment type="catalytic activity">
    <reaction evidence="13">
        <text>L-threonyl-[protein] + ATP = O-phospho-L-threonyl-[protein] + ADP + H(+)</text>
        <dbReference type="Rhea" id="RHEA:46608"/>
        <dbReference type="Rhea" id="RHEA-COMP:11060"/>
        <dbReference type="Rhea" id="RHEA-COMP:11605"/>
        <dbReference type="ChEBI" id="CHEBI:15378"/>
        <dbReference type="ChEBI" id="CHEBI:30013"/>
        <dbReference type="ChEBI" id="CHEBI:30616"/>
        <dbReference type="ChEBI" id="CHEBI:61977"/>
        <dbReference type="ChEBI" id="CHEBI:456216"/>
        <dbReference type="EC" id="2.7.11.1"/>
    </reaction>
</comment>
<dbReference type="PROSITE" id="PS50011">
    <property type="entry name" value="PROTEIN_KINASE_DOM"/>
    <property type="match status" value="1"/>
</dbReference>
<dbReference type="FunFam" id="1.10.238.10:FF:000003">
    <property type="entry name" value="Calmodulin A"/>
    <property type="match status" value="1"/>
</dbReference>
<comment type="catalytic activity">
    <reaction evidence="14">
        <text>L-seryl-[protein] + ATP = O-phospho-L-seryl-[protein] + ADP + H(+)</text>
        <dbReference type="Rhea" id="RHEA:17989"/>
        <dbReference type="Rhea" id="RHEA-COMP:9863"/>
        <dbReference type="Rhea" id="RHEA-COMP:11604"/>
        <dbReference type="ChEBI" id="CHEBI:15378"/>
        <dbReference type="ChEBI" id="CHEBI:29999"/>
        <dbReference type="ChEBI" id="CHEBI:30616"/>
        <dbReference type="ChEBI" id="CHEBI:83421"/>
        <dbReference type="ChEBI" id="CHEBI:456216"/>
        <dbReference type="EC" id="2.7.11.1"/>
    </reaction>
</comment>
<feature type="domain" description="EF-hand" evidence="18">
    <location>
        <begin position="341"/>
        <end position="376"/>
    </location>
</feature>
<dbReference type="GO" id="GO:0005509">
    <property type="term" value="F:calcium ion binding"/>
    <property type="evidence" value="ECO:0007669"/>
    <property type="project" value="InterPro"/>
</dbReference>
<dbReference type="PROSITE" id="PS00018">
    <property type="entry name" value="EF_HAND_1"/>
    <property type="match status" value="2"/>
</dbReference>
<dbReference type="CDD" id="cd00051">
    <property type="entry name" value="EFh"/>
    <property type="match status" value="1"/>
</dbReference>
<dbReference type="SMART" id="SM00054">
    <property type="entry name" value="EFh"/>
    <property type="match status" value="4"/>
</dbReference>
<evidence type="ECO:0000256" key="3">
    <source>
        <dbReference type="ARBA" id="ARBA00012513"/>
    </source>
</evidence>
<dbReference type="InterPro" id="IPR008271">
    <property type="entry name" value="Ser/Thr_kinase_AS"/>
</dbReference>
<keyword evidence="11 15" id="KW-0067">ATP-binding</keyword>
<evidence type="ECO:0000256" key="16">
    <source>
        <dbReference type="RuleBase" id="RU000304"/>
    </source>
</evidence>
<comment type="caution">
    <text evidence="19">The sequence shown here is derived from an EMBL/GenBank/DDBJ whole genome shotgun (WGS) entry which is preliminary data.</text>
</comment>
<dbReference type="PROSITE" id="PS00107">
    <property type="entry name" value="PROTEIN_KINASE_ATP"/>
    <property type="match status" value="1"/>
</dbReference>
<name>A0AA36ILN6_9DINO</name>
<comment type="subunit">
    <text evidence="2">Monomer.</text>
</comment>
<evidence type="ECO:0000259" key="17">
    <source>
        <dbReference type="PROSITE" id="PS50011"/>
    </source>
</evidence>
<evidence type="ECO:0000256" key="15">
    <source>
        <dbReference type="PROSITE-ProRule" id="PRU10141"/>
    </source>
</evidence>
<dbReference type="InterPro" id="IPR050205">
    <property type="entry name" value="CDPK_Ser/Thr_kinases"/>
</dbReference>
<dbReference type="Proteomes" id="UP001178507">
    <property type="component" value="Unassembled WGS sequence"/>
</dbReference>
<evidence type="ECO:0000256" key="9">
    <source>
        <dbReference type="ARBA" id="ARBA00022777"/>
    </source>
</evidence>
<dbReference type="Gene3D" id="1.10.238.10">
    <property type="entry name" value="EF-hand"/>
    <property type="match status" value="2"/>
</dbReference>
<feature type="domain" description="Protein kinase" evidence="17">
    <location>
        <begin position="34"/>
        <end position="298"/>
    </location>
</feature>
<keyword evidence="8 15" id="KW-0547">Nucleotide-binding</keyword>
<dbReference type="FunFam" id="1.10.510.10:FF:000571">
    <property type="entry name" value="Maternal embryonic leucine zipper kinase"/>
    <property type="match status" value="1"/>
</dbReference>
<dbReference type="GO" id="GO:0004674">
    <property type="term" value="F:protein serine/threonine kinase activity"/>
    <property type="evidence" value="ECO:0007669"/>
    <property type="project" value="UniProtKB-KW"/>
</dbReference>
<feature type="domain" description="EF-hand" evidence="18">
    <location>
        <begin position="446"/>
        <end position="478"/>
    </location>
</feature>
<dbReference type="PROSITE" id="PS00108">
    <property type="entry name" value="PROTEIN_KINASE_ST"/>
    <property type="match status" value="1"/>
</dbReference>
<keyword evidence="20" id="KW-1185">Reference proteome</keyword>
<protein>
    <recommendedName>
        <fullName evidence="3">non-specific serine/threonine protein kinase</fullName>
        <ecNumber evidence="3">2.7.11.1</ecNumber>
    </recommendedName>
</protein>
<dbReference type="InterPro" id="IPR018247">
    <property type="entry name" value="EF_Hand_1_Ca_BS"/>
</dbReference>
<evidence type="ECO:0000256" key="7">
    <source>
        <dbReference type="ARBA" id="ARBA00022737"/>
    </source>
</evidence>
<dbReference type="InterPro" id="IPR011992">
    <property type="entry name" value="EF-hand-dom_pair"/>
</dbReference>
<dbReference type="Pfam" id="PF00069">
    <property type="entry name" value="Pkinase"/>
    <property type="match status" value="1"/>
</dbReference>
<comment type="cofactor">
    <cofactor evidence="1">
        <name>Mg(2+)</name>
        <dbReference type="ChEBI" id="CHEBI:18420"/>
    </cofactor>
</comment>
<dbReference type="SMART" id="SM00220">
    <property type="entry name" value="S_TKc"/>
    <property type="match status" value="1"/>
</dbReference>
<dbReference type="Gene3D" id="3.30.200.20">
    <property type="entry name" value="Phosphorylase Kinase, domain 1"/>
    <property type="match status" value="1"/>
</dbReference>
<dbReference type="EMBL" id="CAUJNA010001924">
    <property type="protein sequence ID" value="CAJ1389713.1"/>
    <property type="molecule type" value="Genomic_DNA"/>
</dbReference>
<evidence type="ECO:0000259" key="18">
    <source>
        <dbReference type="PROSITE" id="PS50222"/>
    </source>
</evidence>
<dbReference type="SUPFAM" id="SSF47473">
    <property type="entry name" value="EF-hand"/>
    <property type="match status" value="1"/>
</dbReference>
<dbReference type="PROSITE" id="PS50222">
    <property type="entry name" value="EF_HAND_2"/>
    <property type="match status" value="3"/>
</dbReference>
<dbReference type="GO" id="GO:0005524">
    <property type="term" value="F:ATP binding"/>
    <property type="evidence" value="ECO:0007669"/>
    <property type="project" value="UniProtKB-UniRule"/>
</dbReference>
<dbReference type="Pfam" id="PF13499">
    <property type="entry name" value="EF-hand_7"/>
    <property type="match status" value="2"/>
</dbReference>
<evidence type="ECO:0000256" key="5">
    <source>
        <dbReference type="ARBA" id="ARBA00022679"/>
    </source>
</evidence>
<evidence type="ECO:0000256" key="13">
    <source>
        <dbReference type="ARBA" id="ARBA00047899"/>
    </source>
</evidence>